<evidence type="ECO:0000313" key="2">
    <source>
        <dbReference type="Proteomes" id="UP000509458"/>
    </source>
</evidence>
<accession>A0A6T9XW32</accession>
<reference evidence="1 2" key="1">
    <citation type="submission" date="2020-06" db="EMBL/GenBank/DDBJ databases">
        <authorList>
            <person name="Duchaud E."/>
        </authorList>
    </citation>
    <scope>NUCLEOTIDE SEQUENCE [LARGE SCALE GENOMIC DNA]</scope>
    <source>
        <strain evidence="1">Alteromonas fortis</strain>
    </source>
</reference>
<sequence>MALENTTTTSVGTGFNALLSKLDLASGFNDSKATDSTNSSTTSDIEAAKSGESLPSIFSLLLEQQSQTNEPVGTSDTVADISATSLAEDALSPLTTISNALSDNAIAAMQGTLLTALQNNIFQALSTNSDTTNTATSATSNLSNASINQSETSPTLFDTLYTNAFGDDGLNLKDGFDVLNIANHLPVVSDIYEATTSSHTAAAASLAGSFLYGGIGGLMYNAVDLAVENVTGQSISNNLWSMGQAFVSSSFSKINTDSASQVLDESVLASSPIETNDIKAGIANKAADATYQFVQRGLN</sequence>
<dbReference type="AlphaFoldDB" id="A0A6T9XW32"/>
<dbReference type="Proteomes" id="UP000509458">
    <property type="component" value="Chromosome"/>
</dbReference>
<dbReference type="RefSeq" id="WP_179982182.1">
    <property type="nucleotide sequence ID" value="NZ_LR812090.1"/>
</dbReference>
<evidence type="ECO:0000313" key="1">
    <source>
        <dbReference type="EMBL" id="CAB9492458.1"/>
    </source>
</evidence>
<dbReference type="EMBL" id="LR812090">
    <property type="protein sequence ID" value="CAB9492458.1"/>
    <property type="molecule type" value="Genomic_DNA"/>
</dbReference>
<organism evidence="1 2">
    <name type="scientific">Alteromonas macleodii</name>
    <name type="common">Pseudoalteromonas macleodii</name>
    <dbReference type="NCBI Taxonomy" id="28108"/>
    <lineage>
        <taxon>Bacteria</taxon>
        <taxon>Pseudomonadati</taxon>
        <taxon>Pseudomonadota</taxon>
        <taxon>Gammaproteobacteria</taxon>
        <taxon>Alteromonadales</taxon>
        <taxon>Alteromonadaceae</taxon>
        <taxon>Alteromonas/Salinimonas group</taxon>
        <taxon>Alteromonas</taxon>
    </lineage>
</organism>
<name>A0A6T9XW32_ALTMA</name>
<gene>
    <name evidence="1" type="ORF">ALFOR1_10417</name>
</gene>
<proteinExistence type="predicted"/>
<protein>
    <submittedName>
        <fullName evidence="1">Uncharacterized protein</fullName>
    </submittedName>
</protein>